<accession>A0ABT5THH7</accession>
<reference evidence="3 4" key="1">
    <citation type="submission" date="2023-02" db="EMBL/GenBank/DDBJ databases">
        <title>Genome sequence of Shewanella metallivivens ER-Te-42B-Light, sp. nov., enriched from sulfide tube worms (Riftia pachyptila) isolated from Explorer Ridge in the Pacific Ocean.</title>
        <authorList>
            <person name="Maltman C."/>
            <person name="Kuzyk S.B."/>
            <person name="Kyndt J.A."/>
            <person name="Yurkov V."/>
        </authorList>
    </citation>
    <scope>NUCLEOTIDE SEQUENCE [LARGE SCALE GENOMIC DNA]</scope>
    <source>
        <strain evidence="3 4">ER-Te-42B-Light</strain>
    </source>
</reference>
<dbReference type="CDD" id="cd03801">
    <property type="entry name" value="GT4_PimA-like"/>
    <property type="match status" value="1"/>
</dbReference>
<dbReference type="Proteomes" id="UP001213691">
    <property type="component" value="Unassembled WGS sequence"/>
</dbReference>
<dbReference type="EMBL" id="JAQQPZ010000001">
    <property type="protein sequence ID" value="MDD8057633.1"/>
    <property type="molecule type" value="Genomic_DNA"/>
</dbReference>
<dbReference type="PANTHER" id="PTHR45947">
    <property type="entry name" value="SULFOQUINOVOSYL TRANSFERASE SQD2"/>
    <property type="match status" value="1"/>
</dbReference>
<comment type="caution">
    <text evidence="3">The sequence shown here is derived from an EMBL/GenBank/DDBJ whole genome shotgun (WGS) entry which is preliminary data.</text>
</comment>
<dbReference type="Gene3D" id="3.40.50.2000">
    <property type="entry name" value="Glycogen Phosphorylase B"/>
    <property type="match status" value="2"/>
</dbReference>
<dbReference type="SUPFAM" id="SSF53756">
    <property type="entry name" value="UDP-Glycosyltransferase/glycogen phosphorylase"/>
    <property type="match status" value="1"/>
</dbReference>
<dbReference type="Pfam" id="PF13439">
    <property type="entry name" value="Glyco_transf_4"/>
    <property type="match status" value="1"/>
</dbReference>
<evidence type="ECO:0000313" key="4">
    <source>
        <dbReference type="Proteomes" id="UP001213691"/>
    </source>
</evidence>
<protein>
    <submittedName>
        <fullName evidence="3">Glycosyltransferase family 4 protein</fullName>
    </submittedName>
</protein>
<evidence type="ECO:0000313" key="3">
    <source>
        <dbReference type="EMBL" id="MDD8057633.1"/>
    </source>
</evidence>
<feature type="domain" description="Glycosyl transferase family 1" evidence="1">
    <location>
        <begin position="176"/>
        <end position="326"/>
    </location>
</feature>
<keyword evidence="4" id="KW-1185">Reference proteome</keyword>
<dbReference type="InterPro" id="IPR001296">
    <property type="entry name" value="Glyco_trans_1"/>
</dbReference>
<evidence type="ECO:0000259" key="2">
    <source>
        <dbReference type="Pfam" id="PF13439"/>
    </source>
</evidence>
<dbReference type="InterPro" id="IPR028098">
    <property type="entry name" value="Glyco_trans_4-like_N"/>
</dbReference>
<organism evidence="3 4">
    <name type="scientific">Shewanella metallivivens</name>
    <dbReference type="NCBI Taxonomy" id="2872342"/>
    <lineage>
        <taxon>Bacteria</taxon>
        <taxon>Pseudomonadati</taxon>
        <taxon>Pseudomonadota</taxon>
        <taxon>Gammaproteobacteria</taxon>
        <taxon>Alteromonadales</taxon>
        <taxon>Shewanellaceae</taxon>
        <taxon>Shewanella</taxon>
    </lineage>
</organism>
<dbReference type="Pfam" id="PF00534">
    <property type="entry name" value="Glycos_transf_1"/>
    <property type="match status" value="1"/>
</dbReference>
<dbReference type="RefSeq" id="WP_238106027.1">
    <property type="nucleotide sequence ID" value="NZ_JAQQPZ010000001.1"/>
</dbReference>
<dbReference type="PANTHER" id="PTHR45947:SF3">
    <property type="entry name" value="SULFOQUINOVOSYL TRANSFERASE SQD2"/>
    <property type="match status" value="1"/>
</dbReference>
<dbReference type="InterPro" id="IPR050194">
    <property type="entry name" value="Glycosyltransferase_grp1"/>
</dbReference>
<gene>
    <name evidence="3" type="ORF">PQR79_00565</name>
</gene>
<feature type="domain" description="Glycosyltransferase subfamily 4-like N-terminal" evidence="2">
    <location>
        <begin position="48"/>
        <end position="160"/>
    </location>
</feature>
<sequence>MAETLKGGIASVINVITLDDLSESFVCGPDEHEDYIESNNFIGFKGSSRGVFRTVLFVTAAVKAVFKIKPDIVHLHSSIAILVVPFIFPLKLTGNFKIVYQPHGVFYDPQKRGKNIIKNIIILIEFLLGKLVDKVIAISLYESKLLNKVFNSKTTVLYNPCTNMPMNLNLNSNLIKERYYLFIGRLDEQKGYDLLIKNWSFVSDSTLKIVGENVIGNFDKSKVTNENIIFLGWQNKDEISQLLFGAEALIVPSRWEGFGLVAIEAMAHGVPVIASNRGALPEIVTNDIGSIFELDNFSASLKESIAAIQQKDNVYLRNNCIAYSKKFNSTNYINELHNLYKKLSKDK</sequence>
<name>A0ABT5THH7_9GAMM</name>
<proteinExistence type="predicted"/>
<evidence type="ECO:0000259" key="1">
    <source>
        <dbReference type="Pfam" id="PF00534"/>
    </source>
</evidence>